<name>A0ABC8LEI2_ERUVS</name>
<sequence length="162" mass="17028">MLAKKKKKPCPYVVLSFKSFRLARKSNKRRGMDKKRKKSISLADFGEAAIGSSIPSTSSPATACPMKSGSTLACSSGSAGSPLQSKEASPSSLLFASPPAKEAVCLTSGSGSALVGSKATGDGVTPERNYADLLCSIARNGDPNWLSQSGRFSRSYKRQETE</sequence>
<dbReference type="Proteomes" id="UP001642260">
    <property type="component" value="Unassembled WGS sequence"/>
</dbReference>
<accession>A0ABC8LEI2</accession>
<feature type="compositionally biased region" description="Polar residues" evidence="1">
    <location>
        <begin position="68"/>
        <end position="87"/>
    </location>
</feature>
<proteinExistence type="predicted"/>
<evidence type="ECO:0000313" key="3">
    <source>
        <dbReference type="Proteomes" id="UP001642260"/>
    </source>
</evidence>
<organism evidence="2 3">
    <name type="scientific">Eruca vesicaria subsp. sativa</name>
    <name type="common">Garden rocket</name>
    <name type="synonym">Eruca sativa</name>
    <dbReference type="NCBI Taxonomy" id="29727"/>
    <lineage>
        <taxon>Eukaryota</taxon>
        <taxon>Viridiplantae</taxon>
        <taxon>Streptophyta</taxon>
        <taxon>Embryophyta</taxon>
        <taxon>Tracheophyta</taxon>
        <taxon>Spermatophyta</taxon>
        <taxon>Magnoliopsida</taxon>
        <taxon>eudicotyledons</taxon>
        <taxon>Gunneridae</taxon>
        <taxon>Pentapetalae</taxon>
        <taxon>rosids</taxon>
        <taxon>malvids</taxon>
        <taxon>Brassicales</taxon>
        <taxon>Brassicaceae</taxon>
        <taxon>Brassiceae</taxon>
        <taxon>Eruca</taxon>
    </lineage>
</organism>
<gene>
    <name evidence="2" type="ORF">ERUC_LOCUS34423</name>
</gene>
<protein>
    <submittedName>
        <fullName evidence="2">Uncharacterized protein</fullName>
    </submittedName>
</protein>
<evidence type="ECO:0000313" key="2">
    <source>
        <dbReference type="EMBL" id="CAH8381940.1"/>
    </source>
</evidence>
<feature type="compositionally biased region" description="Low complexity" evidence="1">
    <location>
        <begin position="50"/>
        <end position="63"/>
    </location>
</feature>
<feature type="region of interest" description="Disordered" evidence="1">
    <location>
        <begin position="50"/>
        <end position="92"/>
    </location>
</feature>
<comment type="caution">
    <text evidence="2">The sequence shown here is derived from an EMBL/GenBank/DDBJ whole genome shotgun (WGS) entry which is preliminary data.</text>
</comment>
<dbReference type="EMBL" id="CAKOAT010534043">
    <property type="protein sequence ID" value="CAH8381940.1"/>
    <property type="molecule type" value="Genomic_DNA"/>
</dbReference>
<feature type="region of interest" description="Disordered" evidence="1">
    <location>
        <begin position="140"/>
        <end position="162"/>
    </location>
</feature>
<evidence type="ECO:0000256" key="1">
    <source>
        <dbReference type="SAM" id="MobiDB-lite"/>
    </source>
</evidence>
<keyword evidence="3" id="KW-1185">Reference proteome</keyword>
<reference evidence="2 3" key="1">
    <citation type="submission" date="2022-03" db="EMBL/GenBank/DDBJ databases">
        <authorList>
            <person name="Macdonald S."/>
            <person name="Ahmed S."/>
            <person name="Newling K."/>
        </authorList>
    </citation>
    <scope>NUCLEOTIDE SEQUENCE [LARGE SCALE GENOMIC DNA]</scope>
</reference>
<dbReference type="AlphaFoldDB" id="A0ABC8LEI2"/>